<evidence type="ECO:0000313" key="1">
    <source>
        <dbReference type="EMBL" id="KAE9400291.1"/>
    </source>
</evidence>
<dbReference type="EMBL" id="ML769458">
    <property type="protein sequence ID" value="KAE9400291.1"/>
    <property type="molecule type" value="Genomic_DNA"/>
</dbReference>
<protein>
    <submittedName>
        <fullName evidence="1">Uncharacterized protein</fullName>
    </submittedName>
</protein>
<dbReference type="OrthoDB" id="3192649at2759"/>
<evidence type="ECO:0000313" key="2">
    <source>
        <dbReference type="Proteomes" id="UP000799118"/>
    </source>
</evidence>
<proteinExistence type="predicted"/>
<accession>A0A6A4HRD5</accession>
<dbReference type="AlphaFoldDB" id="A0A6A4HRD5"/>
<reference evidence="1" key="1">
    <citation type="journal article" date="2019" name="Environ. Microbiol.">
        <title>Fungal ecological strategies reflected in gene transcription - a case study of two litter decomposers.</title>
        <authorList>
            <person name="Barbi F."/>
            <person name="Kohler A."/>
            <person name="Barry K."/>
            <person name="Baskaran P."/>
            <person name="Daum C."/>
            <person name="Fauchery L."/>
            <person name="Ihrmark K."/>
            <person name="Kuo A."/>
            <person name="LaButti K."/>
            <person name="Lipzen A."/>
            <person name="Morin E."/>
            <person name="Grigoriev I.V."/>
            <person name="Henrissat B."/>
            <person name="Lindahl B."/>
            <person name="Martin F."/>
        </authorList>
    </citation>
    <scope>NUCLEOTIDE SEQUENCE</scope>
    <source>
        <strain evidence="1">JB14</strain>
    </source>
</reference>
<dbReference type="Proteomes" id="UP000799118">
    <property type="component" value="Unassembled WGS sequence"/>
</dbReference>
<name>A0A6A4HRD5_9AGAR</name>
<sequence>MDDDDDDGRCQCTINRSWIHFQPQAGTIWNLLKLAEDDLDSLSLAKDDSNWEIRRTRIKTHLSKLGSVLFAIQRLPDDLLLEIFGYCIKEGVAFQAGSVLVGGDCLLDALNGGPNMTWIQAQLKSLRITKRGWGTDMDNEMFRIYNRLLSCAPNIHTFRGGSSSIPLLRKSIHDLTYNIQGMPMVNVQRLLAPCVNLEKLFLKEDAGYLNYRNASTPVYLSSLLSIEIYGRRSKEVHAPFPTGTKIAFCASWLQTPALKVLTLDYSSFTKPSDSVEYALFQEIDDFISRSACFLSLRSLTLLLRRGA</sequence>
<keyword evidence="2" id="KW-1185">Reference proteome</keyword>
<gene>
    <name evidence="1" type="ORF">BT96DRAFT_1098220</name>
</gene>
<organism evidence="1 2">
    <name type="scientific">Gymnopus androsaceus JB14</name>
    <dbReference type="NCBI Taxonomy" id="1447944"/>
    <lineage>
        <taxon>Eukaryota</taxon>
        <taxon>Fungi</taxon>
        <taxon>Dikarya</taxon>
        <taxon>Basidiomycota</taxon>
        <taxon>Agaricomycotina</taxon>
        <taxon>Agaricomycetes</taxon>
        <taxon>Agaricomycetidae</taxon>
        <taxon>Agaricales</taxon>
        <taxon>Marasmiineae</taxon>
        <taxon>Omphalotaceae</taxon>
        <taxon>Gymnopus</taxon>
    </lineage>
</organism>